<accession>A0A6C0IZ64</accession>
<dbReference type="AlphaFoldDB" id="A0A6C0IZ64"/>
<protein>
    <submittedName>
        <fullName evidence="1">Uncharacterized protein</fullName>
    </submittedName>
</protein>
<name>A0A6C0IZ64_9ZZZZ</name>
<proteinExistence type="predicted"/>
<sequence length="431" mass="49104">MDTNVLYYVSSPDTAPVINSLYLTPTNKIVQYVGKKLRRIQTPEVFYVNINNEIIRIKRNQRKRVIANGNYLIVPHDTLMKSINGVWFTMKEKPLFSRNFKVEPFDLEQDFQFFDACDYVANDGQPTQNRKTGLTVSSVPFTKRSQGILDHTKFLVLTQQSFTVPDADIELFVEATMSYRSTGLTINGELAPGIRKYAAGIQNIKDEPRLSAGTLNLVDLDTGMVFDFVFSDSTIYALYEHLPVTDDTYVFTFAKAVASRPDDLTKPVVLRIGYNKFRNEVTWYIDGNPVYKVQKVGLPLVERDLYVLNGAVYPKREVKIESLAAGFGTFTLLDFFPFDESYEEIGQSFTIGLEKVRPLADLGEPYFQRMPDQLGNPVPQTEFVYEGPPEQDGQGAIITIGEFKVGLSKSPSKCYYLDRCYYPMSELKWKF</sequence>
<dbReference type="Pfam" id="PF19559">
    <property type="entry name" value="DUF6081"/>
    <property type="match status" value="1"/>
</dbReference>
<dbReference type="EMBL" id="MN740283">
    <property type="protein sequence ID" value="QHT97736.1"/>
    <property type="molecule type" value="Genomic_DNA"/>
</dbReference>
<organism evidence="1">
    <name type="scientific">viral metagenome</name>
    <dbReference type="NCBI Taxonomy" id="1070528"/>
    <lineage>
        <taxon>unclassified sequences</taxon>
        <taxon>metagenomes</taxon>
        <taxon>organismal metagenomes</taxon>
    </lineage>
</organism>
<dbReference type="InterPro" id="IPR045727">
    <property type="entry name" value="DUF6081"/>
</dbReference>
<reference evidence="1" key="1">
    <citation type="journal article" date="2020" name="Nature">
        <title>Giant virus diversity and host interactions through global metagenomics.</title>
        <authorList>
            <person name="Schulz F."/>
            <person name="Roux S."/>
            <person name="Paez-Espino D."/>
            <person name="Jungbluth S."/>
            <person name="Walsh D.A."/>
            <person name="Denef V.J."/>
            <person name="McMahon K.D."/>
            <person name="Konstantinidis K.T."/>
            <person name="Eloe-Fadrosh E.A."/>
            <person name="Kyrpides N.C."/>
            <person name="Woyke T."/>
        </authorList>
    </citation>
    <scope>NUCLEOTIDE SEQUENCE</scope>
    <source>
        <strain evidence="1">GVMAG-M-3300025572-1</strain>
    </source>
</reference>
<evidence type="ECO:0000313" key="1">
    <source>
        <dbReference type="EMBL" id="QHT97736.1"/>
    </source>
</evidence>